<keyword evidence="5" id="KW-0808">Transferase</keyword>
<feature type="modified residue" description="N6-(pyridoxal phosphate)lysine" evidence="3">
    <location>
        <position position="192"/>
    </location>
</feature>
<dbReference type="AlphaFoldDB" id="A0A5N6SWL2"/>
<dbReference type="OrthoDB" id="3512640at2759"/>
<dbReference type="PANTHER" id="PTHR11808:SF35">
    <property type="entry name" value="CYSTATHIONINE GAMMA-SYNTHASE (AFU_ORTHOLOGUE AFUA_7G01590)"/>
    <property type="match status" value="1"/>
</dbReference>
<dbReference type="Gene3D" id="3.40.640.10">
    <property type="entry name" value="Type I PLP-dependent aspartate aminotransferase-like (Major domain)"/>
    <property type="match status" value="2"/>
</dbReference>
<dbReference type="InterPro" id="IPR015424">
    <property type="entry name" value="PyrdxlP-dep_Trfase"/>
</dbReference>
<dbReference type="InterPro" id="IPR000277">
    <property type="entry name" value="Cys/Met-Metab_PyrdxlP-dep_enz"/>
</dbReference>
<dbReference type="InterPro" id="IPR054542">
    <property type="entry name" value="Cys_met_metab_PP"/>
</dbReference>
<dbReference type="InterPro" id="IPR015422">
    <property type="entry name" value="PyrdxlP-dep_Trfase_small"/>
</dbReference>
<dbReference type="GO" id="GO:0019346">
    <property type="term" value="P:transsulfuration"/>
    <property type="evidence" value="ECO:0007669"/>
    <property type="project" value="InterPro"/>
</dbReference>
<dbReference type="GeneID" id="43641396"/>
<evidence type="ECO:0000313" key="5">
    <source>
        <dbReference type="EMBL" id="KAE8138189.1"/>
    </source>
</evidence>
<keyword evidence="6" id="KW-1185">Reference proteome</keyword>
<dbReference type="EMBL" id="ML743572">
    <property type="protein sequence ID" value="KAE8138189.1"/>
    <property type="molecule type" value="Genomic_DNA"/>
</dbReference>
<evidence type="ECO:0000313" key="6">
    <source>
        <dbReference type="Proteomes" id="UP000325672"/>
    </source>
</evidence>
<dbReference type="PANTHER" id="PTHR11808">
    <property type="entry name" value="TRANS-SULFURATION ENZYME FAMILY MEMBER"/>
    <property type="match status" value="1"/>
</dbReference>
<protein>
    <submittedName>
        <fullName evidence="5">Pyridoxal phosphate-dependent transferase</fullName>
    </submittedName>
</protein>
<evidence type="ECO:0000256" key="2">
    <source>
        <dbReference type="ARBA" id="ARBA00022898"/>
    </source>
</evidence>
<comment type="cofactor">
    <cofactor evidence="1 4">
        <name>pyridoxal 5'-phosphate</name>
        <dbReference type="ChEBI" id="CHEBI:597326"/>
    </cofactor>
</comment>
<proteinExistence type="inferred from homology"/>
<dbReference type="InterPro" id="IPR015421">
    <property type="entry name" value="PyrdxlP-dep_Trfase_major"/>
</dbReference>
<gene>
    <name evidence="5" type="ORF">BDV38DRAFT_270676</name>
</gene>
<dbReference type="GO" id="GO:0030170">
    <property type="term" value="F:pyridoxal phosphate binding"/>
    <property type="evidence" value="ECO:0007669"/>
    <property type="project" value="InterPro"/>
</dbReference>
<dbReference type="Gene3D" id="3.90.1150.10">
    <property type="entry name" value="Aspartate Aminotransferase, domain 1"/>
    <property type="match status" value="1"/>
</dbReference>
<dbReference type="Pfam" id="PF01053">
    <property type="entry name" value="Cys_Met_Meta_PP"/>
    <property type="match status" value="1"/>
</dbReference>
<dbReference type="GO" id="GO:0016846">
    <property type="term" value="F:carbon-sulfur lyase activity"/>
    <property type="evidence" value="ECO:0007669"/>
    <property type="project" value="TreeGrafter"/>
</dbReference>
<dbReference type="Proteomes" id="UP000325672">
    <property type="component" value="Unassembled WGS sequence"/>
</dbReference>
<comment type="similarity">
    <text evidence="4">Belongs to the trans-sulfuration enzymes family.</text>
</comment>
<evidence type="ECO:0000256" key="3">
    <source>
        <dbReference type="PIRSR" id="PIRSR001434-2"/>
    </source>
</evidence>
<reference evidence="5 6" key="1">
    <citation type="submission" date="2019-04" db="EMBL/GenBank/DDBJ databases">
        <title>Friends and foes A comparative genomics study of 23 Aspergillus species from section Flavi.</title>
        <authorList>
            <consortium name="DOE Joint Genome Institute"/>
            <person name="Kjaerbolling I."/>
            <person name="Vesth T."/>
            <person name="Frisvad J.C."/>
            <person name="Nybo J.L."/>
            <person name="Theobald S."/>
            <person name="Kildgaard S."/>
            <person name="Isbrandt T."/>
            <person name="Kuo A."/>
            <person name="Sato A."/>
            <person name="Lyhne E.K."/>
            <person name="Kogle M.E."/>
            <person name="Wiebenga A."/>
            <person name="Kun R.S."/>
            <person name="Lubbers R.J."/>
            <person name="Makela M.R."/>
            <person name="Barry K."/>
            <person name="Chovatia M."/>
            <person name="Clum A."/>
            <person name="Daum C."/>
            <person name="Haridas S."/>
            <person name="He G."/>
            <person name="LaButti K."/>
            <person name="Lipzen A."/>
            <person name="Mondo S."/>
            <person name="Riley R."/>
            <person name="Salamov A."/>
            <person name="Simmons B.A."/>
            <person name="Magnuson J.K."/>
            <person name="Henrissat B."/>
            <person name="Mortensen U.H."/>
            <person name="Larsen T.O."/>
            <person name="Devries R.P."/>
            <person name="Grigoriev I.V."/>
            <person name="Machida M."/>
            <person name="Baker S.E."/>
            <person name="Andersen M.R."/>
        </authorList>
    </citation>
    <scope>NUCLEOTIDE SEQUENCE [LARGE SCALE GENOMIC DNA]</scope>
    <source>
        <strain evidence="5 6">CBS 117625</strain>
    </source>
</reference>
<dbReference type="GO" id="GO:0005737">
    <property type="term" value="C:cytoplasm"/>
    <property type="evidence" value="ECO:0007669"/>
    <property type="project" value="TreeGrafter"/>
</dbReference>
<dbReference type="PIRSF" id="PIRSF001434">
    <property type="entry name" value="CGS"/>
    <property type="match status" value="1"/>
</dbReference>
<keyword evidence="2 3" id="KW-0663">Pyridoxal phosphate</keyword>
<sequence>MSSNQADGNSNKLILTRELLDEALPKFNIATKTVHADDFSSTQKAIAPCMHRAANFQYHRDPEVLQPHENTDESHIYARYTAPNTTRFEKMLREIFGGHVVSYHCGLAAFPRHWYLGVQKLTLEELDRLEAGDIVQVETPLNPTGTARNLEYYAERAHAKGAYLTVDSTFAPPPLPNPLDQSADLVMHSGTKYIGGHSDMLCGLLVVPQHRVDEGWVETLIEDRRTYSSVMGNLESWLGLRSLRTFDLRVGKQPATATDLVAWISTELQKPDSVIARAIERVEHAKADIAQRLPSRLYIFQHATRFGGVESLMEWRAMSDEGRDAKVLRVSCGVEDVDDMKADILQGLEHFIRDFQ</sequence>
<evidence type="ECO:0000256" key="1">
    <source>
        <dbReference type="ARBA" id="ARBA00001933"/>
    </source>
</evidence>
<organism evidence="5 6">
    <name type="scientific">Aspergillus pseudotamarii</name>
    <dbReference type="NCBI Taxonomy" id="132259"/>
    <lineage>
        <taxon>Eukaryota</taxon>
        <taxon>Fungi</taxon>
        <taxon>Dikarya</taxon>
        <taxon>Ascomycota</taxon>
        <taxon>Pezizomycotina</taxon>
        <taxon>Eurotiomycetes</taxon>
        <taxon>Eurotiomycetidae</taxon>
        <taxon>Eurotiales</taxon>
        <taxon>Aspergillaceae</taxon>
        <taxon>Aspergillus</taxon>
        <taxon>Aspergillus subgen. Circumdati</taxon>
    </lineage>
</organism>
<dbReference type="GO" id="GO:0016740">
    <property type="term" value="F:transferase activity"/>
    <property type="evidence" value="ECO:0007669"/>
    <property type="project" value="UniProtKB-KW"/>
</dbReference>
<dbReference type="RefSeq" id="XP_031914252.1">
    <property type="nucleotide sequence ID" value="XM_032057186.1"/>
</dbReference>
<accession>A0A5N6SWL2</accession>
<dbReference type="SUPFAM" id="SSF53383">
    <property type="entry name" value="PLP-dependent transferases"/>
    <property type="match status" value="1"/>
</dbReference>
<dbReference type="PROSITE" id="PS00868">
    <property type="entry name" value="CYS_MET_METAB_PP"/>
    <property type="match status" value="1"/>
</dbReference>
<evidence type="ECO:0000256" key="4">
    <source>
        <dbReference type="RuleBase" id="RU362118"/>
    </source>
</evidence>
<name>A0A5N6SWL2_ASPPS</name>